<feature type="region of interest" description="Disordered" evidence="1">
    <location>
        <begin position="88"/>
        <end position="112"/>
    </location>
</feature>
<dbReference type="Pfam" id="PF18986">
    <property type="entry name" value="DUF5719"/>
    <property type="match status" value="1"/>
</dbReference>
<organism evidence="2 3">
    <name type="scientific">Microbacterium hatanonis</name>
    <dbReference type="NCBI Taxonomy" id="404366"/>
    <lineage>
        <taxon>Bacteria</taxon>
        <taxon>Bacillati</taxon>
        <taxon>Actinomycetota</taxon>
        <taxon>Actinomycetes</taxon>
        <taxon>Micrococcales</taxon>
        <taxon>Microbacteriaceae</taxon>
        <taxon>Microbacterium</taxon>
    </lineage>
</organism>
<proteinExistence type="predicted"/>
<comment type="caution">
    <text evidence="2">The sequence shown here is derived from an EMBL/GenBank/DDBJ whole genome shotgun (WGS) entry which is preliminary data.</text>
</comment>
<dbReference type="Proteomes" id="UP000321034">
    <property type="component" value="Unassembled WGS sequence"/>
</dbReference>
<evidence type="ECO:0000313" key="3">
    <source>
        <dbReference type="Proteomes" id="UP000321034"/>
    </source>
</evidence>
<evidence type="ECO:0000313" key="2">
    <source>
        <dbReference type="EMBL" id="TXK13598.1"/>
    </source>
</evidence>
<name>A0A5C8I3E4_9MICO</name>
<sequence length="462" mass="44825">MTDSRARRWATTSARLVVGTGIAAAAVVAVGAGIAAPWPTLSAEPVSVSATPAPSAATVVCDGPILALGRTIEDSGAISIAAGQSVVSGPSTTAAEPKTVAGPAGAQPVALSADPSGGVRAELAASGSASLADADLAGFAASSCATPLLESWLVGGATTTGSNDLIVVSNPGDVAATVQLTVYGVDGPQLPPGGSNRVVAAGSQVVIPLAGLLLGEESPVVRVTASGAPVRASLQASLARALTPGGVDQVGALAAAAPRQVMPGVSVVSEPDGANSATIVRLLAPVGDAQATVTIESVDGSAEPRTSTVPLTAGLPSSLAYDDLEPGRYTVTVDASVPVVAGTFEATGFGEGDDFAWYTSAPEISTASVFAVPDGPDATLTIANAGTDAATVTLVDTTAGGSTTLSVAAGESTAAPVSPGSVYRLEPSAPVHAGVDFSSESAIASFVVWASDAAAPPLTVYP</sequence>
<keyword evidence="3" id="KW-1185">Reference proteome</keyword>
<reference evidence="2 3" key="1">
    <citation type="submission" date="2019-08" db="EMBL/GenBank/DDBJ databases">
        <authorList>
            <person name="Dong K."/>
        </authorList>
    </citation>
    <scope>NUCLEOTIDE SEQUENCE [LARGE SCALE GENOMIC DNA]</scope>
    <source>
        <strain evidence="2 3">JCM14558</strain>
    </source>
</reference>
<protein>
    <submittedName>
        <fullName evidence="2">Large extracellular alpha-helical protein</fullName>
    </submittedName>
</protein>
<dbReference type="OrthoDB" id="3264966at2"/>
<accession>A0A5C8I3E4</accession>
<dbReference type="AlphaFoldDB" id="A0A5C8I3E4"/>
<dbReference type="RefSeq" id="WP_147894244.1">
    <property type="nucleotide sequence ID" value="NZ_BAAANR010000001.1"/>
</dbReference>
<gene>
    <name evidence="2" type="ORF">FVP77_09520</name>
</gene>
<dbReference type="InterPro" id="IPR043777">
    <property type="entry name" value="DUF5719"/>
</dbReference>
<dbReference type="EMBL" id="VRSV01000001">
    <property type="protein sequence ID" value="TXK13598.1"/>
    <property type="molecule type" value="Genomic_DNA"/>
</dbReference>
<evidence type="ECO:0000256" key="1">
    <source>
        <dbReference type="SAM" id="MobiDB-lite"/>
    </source>
</evidence>